<reference evidence="2" key="1">
    <citation type="submission" date="2020-07" db="EMBL/GenBank/DDBJ databases">
        <title>Huge and variable diversity of episymbiotic CPR bacteria and DPANN archaea in groundwater ecosystems.</title>
        <authorList>
            <person name="He C.Y."/>
            <person name="Keren R."/>
            <person name="Whittaker M."/>
            <person name="Farag I.F."/>
            <person name="Doudna J."/>
            <person name="Cate J.H.D."/>
            <person name="Banfield J.F."/>
        </authorList>
    </citation>
    <scope>NUCLEOTIDE SEQUENCE</scope>
    <source>
        <strain evidence="2">NC_groundwater_672_Ag_B-0.1um_62_36</strain>
    </source>
</reference>
<dbReference type="EMBL" id="JACPRF010000109">
    <property type="protein sequence ID" value="MBI2875932.1"/>
    <property type="molecule type" value="Genomic_DNA"/>
</dbReference>
<dbReference type="InterPro" id="IPR005883">
    <property type="entry name" value="PilM"/>
</dbReference>
<dbReference type="Pfam" id="PF11104">
    <property type="entry name" value="PilM_2"/>
    <property type="match status" value="1"/>
</dbReference>
<dbReference type="CDD" id="cd24049">
    <property type="entry name" value="ASKHA_NBD_PilM"/>
    <property type="match status" value="1"/>
</dbReference>
<evidence type="ECO:0000256" key="1">
    <source>
        <dbReference type="SAM" id="MobiDB-lite"/>
    </source>
</evidence>
<dbReference type="PANTHER" id="PTHR32432">
    <property type="entry name" value="CELL DIVISION PROTEIN FTSA-RELATED"/>
    <property type="match status" value="1"/>
</dbReference>
<dbReference type="Gene3D" id="3.30.420.40">
    <property type="match status" value="2"/>
</dbReference>
<comment type="caution">
    <text evidence="2">The sequence shown here is derived from an EMBL/GenBank/DDBJ whole genome shotgun (WGS) entry which is preliminary data.</text>
</comment>
<dbReference type="PANTHER" id="PTHR32432:SF3">
    <property type="entry name" value="ETHANOLAMINE UTILIZATION PROTEIN EUTJ"/>
    <property type="match status" value="1"/>
</dbReference>
<gene>
    <name evidence="2" type="primary">pilM</name>
    <name evidence="2" type="ORF">HYY20_03540</name>
</gene>
<name>A0A932CNJ5_UNCTE</name>
<dbReference type="AlphaFoldDB" id="A0A932CNJ5"/>
<sequence length="379" mass="41745">MEDERPIEDWGPPPAGEGGGGPSWQREILPARAWTSSLLGWRQGRVQLGLDLGSHALKAVLVERSSKRTRLLSFALVELPMVAGEPQGAQLQALAEAFESLHLRGVEIVTAVESSRAIMKQLTLPAMSPKEMEQAMPWEARRYIPFDLEDVALDYQVLRKEKDARDMEVFLVAIPRSQVESHLEILRAGRIDPAWTGVSALALMNAFLAGGGLRPEETVVLIDLGAETTTLNVYREGEEFFTRSIAIAGNAFSVAIQESLGIPSLAQAEARKRKPEPGDDLWRLIASPFSELVLELRRSLTFYDNRTGRRGLDRLLLTGGGARLQGIDQLLERELDLPVEVYHPLRGIEVVEAGLPCSSQTLEELSPQLSLALGLTWCG</sequence>
<dbReference type="InterPro" id="IPR050696">
    <property type="entry name" value="FtsA/MreB"/>
</dbReference>
<dbReference type="Gene3D" id="3.30.1490.300">
    <property type="match status" value="1"/>
</dbReference>
<dbReference type="SUPFAM" id="SSF53067">
    <property type="entry name" value="Actin-like ATPase domain"/>
    <property type="match status" value="2"/>
</dbReference>
<dbReference type="InterPro" id="IPR043129">
    <property type="entry name" value="ATPase_NBD"/>
</dbReference>
<feature type="region of interest" description="Disordered" evidence="1">
    <location>
        <begin position="1"/>
        <end position="25"/>
    </location>
</feature>
<proteinExistence type="predicted"/>
<dbReference type="PIRSF" id="PIRSF019169">
    <property type="entry name" value="PilM"/>
    <property type="match status" value="1"/>
</dbReference>
<dbReference type="NCBIfam" id="TIGR01175">
    <property type="entry name" value="pilM"/>
    <property type="match status" value="1"/>
</dbReference>
<organism evidence="2 3">
    <name type="scientific">Tectimicrobiota bacterium</name>
    <dbReference type="NCBI Taxonomy" id="2528274"/>
    <lineage>
        <taxon>Bacteria</taxon>
        <taxon>Pseudomonadati</taxon>
        <taxon>Nitrospinota/Tectimicrobiota group</taxon>
        <taxon>Candidatus Tectimicrobiota</taxon>
    </lineage>
</organism>
<evidence type="ECO:0000313" key="2">
    <source>
        <dbReference type="EMBL" id="MBI2875932.1"/>
    </source>
</evidence>
<accession>A0A932CNJ5</accession>
<evidence type="ECO:0000313" key="3">
    <source>
        <dbReference type="Proteomes" id="UP000769766"/>
    </source>
</evidence>
<dbReference type="Proteomes" id="UP000769766">
    <property type="component" value="Unassembled WGS sequence"/>
</dbReference>
<protein>
    <submittedName>
        <fullName evidence="2">Type IV pilus assembly protein PilM</fullName>
    </submittedName>
</protein>